<keyword evidence="2" id="KW-0812">Transmembrane</keyword>
<dbReference type="RefSeq" id="WP_143388773.1">
    <property type="nucleotide sequence ID" value="NZ_VJZL01000043.1"/>
</dbReference>
<evidence type="ECO:0000256" key="3">
    <source>
        <dbReference type="SAM" id="SignalP"/>
    </source>
</evidence>
<dbReference type="OrthoDB" id="5471719at2"/>
<gene>
    <name evidence="5" type="ORF">FNW11_15850</name>
    <name evidence="4" type="ORF">FNW12_16225</name>
</gene>
<evidence type="ECO:0000256" key="1">
    <source>
        <dbReference type="SAM" id="Coils"/>
    </source>
</evidence>
<reference evidence="6 7" key="1">
    <citation type="submission" date="2019-07" db="EMBL/GenBank/DDBJ databases">
        <title>Novel species of Flavobacterium.</title>
        <authorList>
            <person name="Liu Q."/>
            <person name="Xin Y.-H."/>
        </authorList>
    </citation>
    <scope>NUCLEOTIDE SEQUENCE [LARGE SCALE GENOMIC DNA]</scope>
    <source>
        <strain evidence="4 6">GSP39</strain>
        <strain evidence="5 7">GSR22</strain>
    </source>
</reference>
<protein>
    <submittedName>
        <fullName evidence="5">Septum formation initiator</fullName>
    </submittedName>
</protein>
<sequence length="299" mass="33368">MKKQLISALFLLSCFDAFAQVTKEDIGKEIKPLTEKVKSLQSENNKLKIEISSINSKIATVNQKLDTLNKKVQSNISDIQKTNSELNGKITNSETTTNQKFTQVDNSLSKNSLWSIIGILGAIIVSGLVYWLVSKRQTTDKTDVEAQISKTKKTLEEEGVKLDTKLTEVLETQLKLVQEERAKIPANKSEEIDHSLALKVADEIVRINKNLSNMDTNTKGLKQLSASVKRIEDNFAANGYDMPEILNKPFDPRMKMVANMVEDENLEKGSEVITKIIKPQVNFKGVMIQSAQVEVSVGQ</sequence>
<keyword evidence="2" id="KW-1133">Transmembrane helix</keyword>
<evidence type="ECO:0000313" key="4">
    <source>
        <dbReference type="EMBL" id="TRX02504.1"/>
    </source>
</evidence>
<proteinExistence type="predicted"/>
<organism evidence="5 7">
    <name type="scientific">Flavobacterium gawalongense</name>
    <dbReference type="NCBI Taxonomy" id="2594432"/>
    <lineage>
        <taxon>Bacteria</taxon>
        <taxon>Pseudomonadati</taxon>
        <taxon>Bacteroidota</taxon>
        <taxon>Flavobacteriia</taxon>
        <taxon>Flavobacteriales</taxon>
        <taxon>Flavobacteriaceae</taxon>
        <taxon>Flavobacterium</taxon>
    </lineage>
</organism>
<dbReference type="EMBL" id="VJZN01000040">
    <property type="protein sequence ID" value="TRX02504.1"/>
    <property type="molecule type" value="Genomic_DNA"/>
</dbReference>
<evidence type="ECO:0000313" key="6">
    <source>
        <dbReference type="Proteomes" id="UP000318528"/>
    </source>
</evidence>
<dbReference type="EMBL" id="VJZL01000043">
    <property type="protein sequence ID" value="TRX05613.1"/>
    <property type="molecule type" value="Genomic_DNA"/>
</dbReference>
<dbReference type="Gene3D" id="1.10.287.2610">
    <property type="match status" value="1"/>
</dbReference>
<comment type="caution">
    <text evidence="5">The sequence shown here is derived from an EMBL/GenBank/DDBJ whole genome shotgun (WGS) entry which is preliminary data.</text>
</comment>
<keyword evidence="3" id="KW-0732">Signal</keyword>
<dbReference type="Proteomes" id="UP000318669">
    <property type="component" value="Unassembled WGS sequence"/>
</dbReference>
<feature type="transmembrane region" description="Helical" evidence="2">
    <location>
        <begin position="113"/>
        <end position="133"/>
    </location>
</feature>
<evidence type="ECO:0000313" key="5">
    <source>
        <dbReference type="EMBL" id="TRX05613.1"/>
    </source>
</evidence>
<feature type="coiled-coil region" evidence="1">
    <location>
        <begin position="30"/>
        <end position="71"/>
    </location>
</feature>
<accession>A0A553BBJ6</accession>
<keyword evidence="1" id="KW-0175">Coiled coil</keyword>
<evidence type="ECO:0000256" key="2">
    <source>
        <dbReference type="SAM" id="Phobius"/>
    </source>
</evidence>
<keyword evidence="6" id="KW-1185">Reference proteome</keyword>
<feature type="chain" id="PRO_5022212892" evidence="3">
    <location>
        <begin position="20"/>
        <end position="299"/>
    </location>
</feature>
<feature type="signal peptide" evidence="3">
    <location>
        <begin position="1"/>
        <end position="19"/>
    </location>
</feature>
<keyword evidence="2" id="KW-0472">Membrane</keyword>
<name>A0A553BBJ6_9FLAO</name>
<evidence type="ECO:0000313" key="7">
    <source>
        <dbReference type="Proteomes" id="UP000318669"/>
    </source>
</evidence>
<dbReference type="AlphaFoldDB" id="A0A553BBJ6"/>
<dbReference type="Proteomes" id="UP000318528">
    <property type="component" value="Unassembled WGS sequence"/>
</dbReference>